<proteinExistence type="predicted"/>
<dbReference type="Proteomes" id="UP000094795">
    <property type="component" value="Unassembled WGS sequence"/>
</dbReference>
<evidence type="ECO:0000313" key="3">
    <source>
        <dbReference type="Proteomes" id="UP000094795"/>
    </source>
</evidence>
<evidence type="ECO:0000259" key="1">
    <source>
        <dbReference type="Pfam" id="PF01814"/>
    </source>
</evidence>
<protein>
    <recommendedName>
        <fullName evidence="1">Hemerythrin-like domain-containing protein</fullName>
    </recommendedName>
</protein>
<dbReference type="Pfam" id="PF01814">
    <property type="entry name" value="Hemerythrin"/>
    <property type="match status" value="1"/>
</dbReference>
<gene>
    <name evidence="2" type="ORF">AWJ14_02770</name>
</gene>
<comment type="caution">
    <text evidence="2">The sequence shown here is derived from an EMBL/GenBank/DDBJ whole genome shotgun (WGS) entry which is preliminary data.</text>
</comment>
<organism evidence="2 3">
    <name type="scientific">Hoeflea olei</name>
    <dbReference type="NCBI Taxonomy" id="1480615"/>
    <lineage>
        <taxon>Bacteria</taxon>
        <taxon>Pseudomonadati</taxon>
        <taxon>Pseudomonadota</taxon>
        <taxon>Alphaproteobacteria</taxon>
        <taxon>Hyphomicrobiales</taxon>
        <taxon>Rhizobiaceae</taxon>
        <taxon>Hoeflea</taxon>
    </lineage>
</organism>
<reference evidence="2" key="1">
    <citation type="submission" date="2015-12" db="EMBL/GenBank/DDBJ databases">
        <authorList>
            <person name="Shamseldin A."/>
            <person name="Moawad H."/>
            <person name="Abd El-Rahim W.M."/>
            <person name="Sadowsky M.J."/>
        </authorList>
    </citation>
    <scope>NUCLEOTIDE SEQUENCE [LARGE SCALE GENOMIC DNA]</scope>
    <source>
        <strain evidence="2">JC234</strain>
    </source>
</reference>
<name>A0A1C1YW10_9HYPH</name>
<dbReference type="OrthoDB" id="8282715at2"/>
<dbReference type="EMBL" id="LQZT01000012">
    <property type="protein sequence ID" value="OCW57744.1"/>
    <property type="molecule type" value="Genomic_DNA"/>
</dbReference>
<feature type="domain" description="Hemerythrin-like" evidence="1">
    <location>
        <begin position="15"/>
        <end position="148"/>
    </location>
</feature>
<keyword evidence="3" id="KW-1185">Reference proteome</keyword>
<dbReference type="AlphaFoldDB" id="A0A1C1YW10"/>
<dbReference type="RefSeq" id="WP_066177945.1">
    <property type="nucleotide sequence ID" value="NZ_LQZT01000012.1"/>
</dbReference>
<dbReference type="Gene3D" id="1.20.120.520">
    <property type="entry name" value="nmb1532 protein domain like"/>
    <property type="match status" value="1"/>
</dbReference>
<evidence type="ECO:0000313" key="2">
    <source>
        <dbReference type="EMBL" id="OCW57744.1"/>
    </source>
</evidence>
<sequence length="169" mass="19392">MTDDTTIRLTPGEDPIVQLRKAHTEQLRLCDRLEEIADSLPENVIRQKCIYAAGALGPMIRRVHRFEEEVVFPLIAERLAGDDRIGATLNRLRFEHCEDECFAEELTEALHALGSGSDEINIEATGYMLRGFFEAMRRHIAFEMEHLLSRETLLRANLLAHDLKHPHHI</sequence>
<accession>A0A1C1YW10</accession>
<dbReference type="InterPro" id="IPR012312">
    <property type="entry name" value="Hemerythrin-like"/>
</dbReference>